<dbReference type="Proteomes" id="UP000244855">
    <property type="component" value="Unassembled WGS sequence"/>
</dbReference>
<dbReference type="EMBL" id="KZ805318">
    <property type="protein sequence ID" value="PVI04902.1"/>
    <property type="molecule type" value="Genomic_DNA"/>
</dbReference>
<sequence>MAEWRVSDEAPLRELDGLDHERCAALHNYIVELGWTQRGLALDTLDKRTWWECYGGDAALASTIKRLDASVVSFLKAAWHGFAMDPATTPHLFHRYLARLSSPEELWRNAMYAEDEDDLNKRRYVTLYMANWALDTTHPLGLILDQAEFTAMQHMSIHDSDISMNGRQMWLSLEMVLDVLVDIIELGKIMAVDGSYSREQERTEPWIMPSYTEQDLEDTVEAFKQLVDAIHTRMPSQPQSAEQGLLEGVTGGNPDILTADSFAHRFLTRCSRPAFTYIAPGLIIAQHQPFATALDQAEHNMLRLFPLLLFSSTSPAHQLNRRAPWGDQMRISPFPRDFDIVSSYPAGLYLTETSPHDTHPFEDGCKLVLPFTLGSNAFARTSDGAIIGELVRSAGENAVADIEPQSADLYQLGFNHFIAAHDVQLKYVLWRWVGMIEEGKWEVDEHGVVGGVEKWREADTEEHWVDYQLPMSW</sequence>
<proteinExistence type="predicted"/>
<name>A0A2V1E426_9PLEO</name>
<reference evidence="1 2" key="1">
    <citation type="journal article" date="2018" name="Sci. Rep.">
        <title>Comparative genomics provides insights into the lifestyle and reveals functional heterogeneity of dark septate endophytic fungi.</title>
        <authorList>
            <person name="Knapp D.G."/>
            <person name="Nemeth J.B."/>
            <person name="Barry K."/>
            <person name="Hainaut M."/>
            <person name="Henrissat B."/>
            <person name="Johnson J."/>
            <person name="Kuo A."/>
            <person name="Lim J.H.P."/>
            <person name="Lipzen A."/>
            <person name="Nolan M."/>
            <person name="Ohm R.A."/>
            <person name="Tamas L."/>
            <person name="Grigoriev I.V."/>
            <person name="Spatafora J.W."/>
            <person name="Nagy L.G."/>
            <person name="Kovacs G.M."/>
        </authorList>
    </citation>
    <scope>NUCLEOTIDE SEQUENCE [LARGE SCALE GENOMIC DNA]</scope>
    <source>
        <strain evidence="1 2">DSE2036</strain>
    </source>
</reference>
<gene>
    <name evidence="1" type="ORF">DM02DRAFT_611245</name>
</gene>
<protein>
    <submittedName>
        <fullName evidence="1">Uncharacterized protein</fullName>
    </submittedName>
</protein>
<dbReference type="OrthoDB" id="3029470at2759"/>
<accession>A0A2V1E426</accession>
<keyword evidence="2" id="KW-1185">Reference proteome</keyword>
<evidence type="ECO:0000313" key="2">
    <source>
        <dbReference type="Proteomes" id="UP000244855"/>
    </source>
</evidence>
<dbReference type="AlphaFoldDB" id="A0A2V1E426"/>
<organism evidence="1 2">
    <name type="scientific">Periconia macrospinosa</name>
    <dbReference type="NCBI Taxonomy" id="97972"/>
    <lineage>
        <taxon>Eukaryota</taxon>
        <taxon>Fungi</taxon>
        <taxon>Dikarya</taxon>
        <taxon>Ascomycota</taxon>
        <taxon>Pezizomycotina</taxon>
        <taxon>Dothideomycetes</taxon>
        <taxon>Pleosporomycetidae</taxon>
        <taxon>Pleosporales</taxon>
        <taxon>Massarineae</taxon>
        <taxon>Periconiaceae</taxon>
        <taxon>Periconia</taxon>
    </lineage>
</organism>
<evidence type="ECO:0000313" key="1">
    <source>
        <dbReference type="EMBL" id="PVI04902.1"/>
    </source>
</evidence>
<dbReference type="STRING" id="97972.A0A2V1E426"/>